<keyword evidence="3" id="KW-1185">Reference proteome</keyword>
<dbReference type="EMBL" id="QJTE01000001">
    <property type="protein sequence ID" value="PYE86182.1"/>
    <property type="molecule type" value="Genomic_DNA"/>
</dbReference>
<dbReference type="Proteomes" id="UP000248311">
    <property type="component" value="Unassembled WGS sequence"/>
</dbReference>
<accession>A0A318SXS8</accession>
<dbReference type="InterPro" id="IPR012349">
    <property type="entry name" value="Split_barrel_FMN-bd"/>
</dbReference>
<name>A0A318SXS8_9RHOB</name>
<dbReference type="SUPFAM" id="SSF50475">
    <property type="entry name" value="FMN-binding split barrel"/>
    <property type="match status" value="1"/>
</dbReference>
<dbReference type="InterPro" id="IPR038725">
    <property type="entry name" value="YdaG_split_barrel_FMN-bd"/>
</dbReference>
<dbReference type="RefSeq" id="WP_110813171.1">
    <property type="nucleotide sequence ID" value="NZ_QJTE01000001.1"/>
</dbReference>
<dbReference type="PANTHER" id="PTHR34818">
    <property type="entry name" value="PROTEIN BLI-3"/>
    <property type="match status" value="1"/>
</dbReference>
<dbReference type="Gene3D" id="2.30.110.10">
    <property type="entry name" value="Electron Transport, Fmn-binding Protein, Chain A"/>
    <property type="match status" value="1"/>
</dbReference>
<feature type="domain" description="General stress protein FMN-binding split barrel" evidence="1">
    <location>
        <begin position="7"/>
        <end position="137"/>
    </location>
</feature>
<dbReference type="OrthoDB" id="1432662at2"/>
<sequence>MADLTLQDLSERMSGIDFAMLTTRTSGGAMASRPMSNNGDVEYDGDSWFFSYDAARSVSDIAEDSQVGLTMTGKPGLLGRPPLFLAVQGRAEILRDMALFEAHWVPDLERWFEQGVETPGLVLIKVTATRIHYWDGEEEGELVL</sequence>
<comment type="caution">
    <text evidence="2">The sequence shown here is derived from an EMBL/GenBank/DDBJ whole genome shotgun (WGS) entry which is preliminary data.</text>
</comment>
<dbReference type="AlphaFoldDB" id="A0A318SXS8"/>
<organism evidence="2 3">
    <name type="scientific">Pseudoroseicyclus aestuarii</name>
    <dbReference type="NCBI Taxonomy" id="1795041"/>
    <lineage>
        <taxon>Bacteria</taxon>
        <taxon>Pseudomonadati</taxon>
        <taxon>Pseudomonadota</taxon>
        <taxon>Alphaproteobacteria</taxon>
        <taxon>Rhodobacterales</taxon>
        <taxon>Paracoccaceae</taxon>
        <taxon>Pseudoroseicyclus</taxon>
    </lineage>
</organism>
<protein>
    <submittedName>
        <fullName evidence="2">General stress protein 26</fullName>
    </submittedName>
</protein>
<reference evidence="2 3" key="1">
    <citation type="submission" date="2018-06" db="EMBL/GenBank/DDBJ databases">
        <title>Genomic Encyclopedia of Type Strains, Phase III (KMG-III): the genomes of soil and plant-associated and newly described type strains.</title>
        <authorList>
            <person name="Whitman W."/>
        </authorList>
    </citation>
    <scope>NUCLEOTIDE SEQUENCE [LARGE SCALE GENOMIC DNA]</scope>
    <source>
        <strain evidence="2 3">CECT 9025</strain>
    </source>
</reference>
<dbReference type="Pfam" id="PF16242">
    <property type="entry name" value="Pyrid_ox_like"/>
    <property type="match status" value="1"/>
</dbReference>
<proteinExistence type="predicted"/>
<evidence type="ECO:0000313" key="2">
    <source>
        <dbReference type="EMBL" id="PYE86182.1"/>
    </source>
</evidence>
<evidence type="ECO:0000313" key="3">
    <source>
        <dbReference type="Proteomes" id="UP000248311"/>
    </source>
</evidence>
<gene>
    <name evidence="2" type="ORF">DFP88_101859</name>
</gene>
<dbReference type="PANTHER" id="PTHR34818:SF1">
    <property type="entry name" value="PROTEIN BLI-3"/>
    <property type="match status" value="1"/>
</dbReference>
<evidence type="ECO:0000259" key="1">
    <source>
        <dbReference type="Pfam" id="PF16242"/>
    </source>
</evidence>
<dbReference type="InterPro" id="IPR052917">
    <property type="entry name" value="Stress-Dev_Protein"/>
</dbReference>